<sequence>MNPDELANLIASRRSNIFIDPESVVSDIQIEQMLNAAQWAPNHKRTWPLRVAVVRGESRHGLGEVIAGAMAFRGDDEKKVTKTRTKYLRAPVIFVVASAVGETANETEENKYAVAAGIQNLLLTAEAMGLAALWSSPAKGANDVITSFCSMDNTDHVLGIVYVGTAKKEAPPAPRPPVRITYLN</sequence>
<accession>A0A6J6KIR3</accession>
<evidence type="ECO:0000313" key="9">
    <source>
        <dbReference type="EMBL" id="CAB4647739.1"/>
    </source>
</evidence>
<dbReference type="SUPFAM" id="SSF55469">
    <property type="entry name" value="FMN-dependent nitroreductase-like"/>
    <property type="match status" value="1"/>
</dbReference>
<evidence type="ECO:0000256" key="5">
    <source>
        <dbReference type="ARBA" id="ARBA00022857"/>
    </source>
</evidence>
<evidence type="ECO:0000256" key="3">
    <source>
        <dbReference type="ARBA" id="ARBA00022630"/>
    </source>
</evidence>
<evidence type="ECO:0000256" key="4">
    <source>
        <dbReference type="ARBA" id="ARBA00022643"/>
    </source>
</evidence>
<name>A0A6J6KIR3_9ZZZZ</name>
<comment type="similarity">
    <text evidence="2">Belongs to the nitroreductase family.</text>
</comment>
<dbReference type="EMBL" id="CAEZWJ010000007">
    <property type="protein sequence ID" value="CAB4647739.1"/>
    <property type="molecule type" value="Genomic_DNA"/>
</dbReference>
<feature type="domain" description="Nitroreductase" evidence="8">
    <location>
        <begin position="10"/>
        <end position="164"/>
    </location>
</feature>
<dbReference type="CDD" id="cd02135">
    <property type="entry name" value="YdjA-like"/>
    <property type="match status" value="1"/>
</dbReference>
<keyword evidence="5" id="KW-0521">NADP</keyword>
<evidence type="ECO:0000256" key="2">
    <source>
        <dbReference type="ARBA" id="ARBA00007118"/>
    </source>
</evidence>
<dbReference type="InterPro" id="IPR000415">
    <property type="entry name" value="Nitroreductase-like"/>
</dbReference>
<evidence type="ECO:0000259" key="8">
    <source>
        <dbReference type="Pfam" id="PF00881"/>
    </source>
</evidence>
<dbReference type="GO" id="GO:0016491">
    <property type="term" value="F:oxidoreductase activity"/>
    <property type="evidence" value="ECO:0007669"/>
    <property type="project" value="UniProtKB-KW"/>
</dbReference>
<evidence type="ECO:0000256" key="1">
    <source>
        <dbReference type="ARBA" id="ARBA00001917"/>
    </source>
</evidence>
<dbReference type="PANTHER" id="PTHR43821">
    <property type="entry name" value="NAD(P)H NITROREDUCTASE YDJA-RELATED"/>
    <property type="match status" value="1"/>
</dbReference>
<keyword evidence="3" id="KW-0285">Flavoprotein</keyword>
<reference evidence="9" key="1">
    <citation type="submission" date="2020-05" db="EMBL/GenBank/DDBJ databases">
        <authorList>
            <person name="Chiriac C."/>
            <person name="Salcher M."/>
            <person name="Ghai R."/>
            <person name="Kavagutti S V."/>
        </authorList>
    </citation>
    <scope>NUCLEOTIDE SEQUENCE</scope>
</reference>
<comment type="cofactor">
    <cofactor evidence="1">
        <name>FMN</name>
        <dbReference type="ChEBI" id="CHEBI:58210"/>
    </cofactor>
</comment>
<dbReference type="PANTHER" id="PTHR43821:SF1">
    <property type="entry name" value="NAD(P)H NITROREDUCTASE YDJA-RELATED"/>
    <property type="match status" value="1"/>
</dbReference>
<dbReference type="PIRSF" id="PIRSF000232">
    <property type="entry name" value="YdjA"/>
    <property type="match status" value="1"/>
</dbReference>
<gene>
    <name evidence="9" type="ORF">UFOPK2214_00366</name>
</gene>
<dbReference type="InterPro" id="IPR052530">
    <property type="entry name" value="NAD(P)H_nitroreductase"/>
</dbReference>
<protein>
    <submittedName>
        <fullName evidence="9">Unannotated protein</fullName>
    </submittedName>
</protein>
<proteinExistence type="inferred from homology"/>
<dbReference type="AlphaFoldDB" id="A0A6J6KIR3"/>
<evidence type="ECO:0000256" key="7">
    <source>
        <dbReference type="ARBA" id="ARBA00023027"/>
    </source>
</evidence>
<keyword evidence="6" id="KW-0560">Oxidoreductase</keyword>
<dbReference type="InterPro" id="IPR029479">
    <property type="entry name" value="Nitroreductase"/>
</dbReference>
<keyword evidence="7" id="KW-0520">NAD</keyword>
<dbReference type="Gene3D" id="3.40.109.10">
    <property type="entry name" value="NADH Oxidase"/>
    <property type="match status" value="1"/>
</dbReference>
<dbReference type="InterPro" id="IPR026021">
    <property type="entry name" value="YdjA-like"/>
</dbReference>
<dbReference type="Pfam" id="PF00881">
    <property type="entry name" value="Nitroreductase"/>
    <property type="match status" value="1"/>
</dbReference>
<keyword evidence="4" id="KW-0288">FMN</keyword>
<evidence type="ECO:0000256" key="6">
    <source>
        <dbReference type="ARBA" id="ARBA00023002"/>
    </source>
</evidence>
<organism evidence="9">
    <name type="scientific">freshwater metagenome</name>
    <dbReference type="NCBI Taxonomy" id="449393"/>
    <lineage>
        <taxon>unclassified sequences</taxon>
        <taxon>metagenomes</taxon>
        <taxon>ecological metagenomes</taxon>
    </lineage>
</organism>